<dbReference type="InterPro" id="IPR045275">
    <property type="entry name" value="MscS_archaea/bacteria_type"/>
</dbReference>
<dbReference type="Pfam" id="PF00924">
    <property type="entry name" value="MS_channel_2nd"/>
    <property type="match status" value="1"/>
</dbReference>
<dbReference type="AlphaFoldDB" id="A0A0Q9YNZ7"/>
<keyword evidence="2 5" id="KW-0812">Transmembrane</keyword>
<dbReference type="InterPro" id="IPR023408">
    <property type="entry name" value="MscS_beta-dom_sf"/>
</dbReference>
<protein>
    <recommendedName>
        <fullName evidence="5">Small-conductance mechanosensitive channel</fullName>
    </recommendedName>
</protein>
<dbReference type="Proteomes" id="UP000051494">
    <property type="component" value="Unassembled WGS sequence"/>
</dbReference>
<dbReference type="OrthoDB" id="5604380at2"/>
<gene>
    <name evidence="8" type="ORF">CC99x_011580</name>
    <name evidence="7" type="ORF">CC99x_02047</name>
</gene>
<evidence type="ECO:0000256" key="1">
    <source>
        <dbReference type="ARBA" id="ARBA00004370"/>
    </source>
</evidence>
<dbReference type="PANTHER" id="PTHR30221:SF1">
    <property type="entry name" value="SMALL-CONDUCTANCE MECHANOSENSITIVE CHANNEL"/>
    <property type="match status" value="1"/>
</dbReference>
<keyword evidence="3 5" id="KW-1133">Transmembrane helix</keyword>
<dbReference type="Gene3D" id="2.30.30.60">
    <property type="match status" value="1"/>
</dbReference>
<dbReference type="EMBL" id="LKHV01000012">
    <property type="protein sequence ID" value="KRG17752.1"/>
    <property type="molecule type" value="Genomic_DNA"/>
</dbReference>
<evidence type="ECO:0000256" key="2">
    <source>
        <dbReference type="ARBA" id="ARBA00022692"/>
    </source>
</evidence>
<evidence type="ECO:0000256" key="3">
    <source>
        <dbReference type="ARBA" id="ARBA00022989"/>
    </source>
</evidence>
<dbReference type="GO" id="GO:0008381">
    <property type="term" value="F:mechanosensitive monoatomic ion channel activity"/>
    <property type="evidence" value="ECO:0007669"/>
    <property type="project" value="InterPro"/>
</dbReference>
<comment type="subcellular location">
    <subcellularLocation>
        <location evidence="5">Cell inner membrane</location>
        <topology evidence="5">Multi-pass membrane protein</topology>
    </subcellularLocation>
    <subcellularLocation>
        <location evidence="1">Membrane</location>
    </subcellularLocation>
</comment>
<dbReference type="GO" id="GO:0005886">
    <property type="term" value="C:plasma membrane"/>
    <property type="evidence" value="ECO:0007669"/>
    <property type="project" value="UniProtKB-SubCell"/>
</dbReference>
<evidence type="ECO:0000259" key="6">
    <source>
        <dbReference type="Pfam" id="PF00924"/>
    </source>
</evidence>
<name>A0A0Q9YNZ7_9GAMM</name>
<evidence type="ECO:0000313" key="7">
    <source>
        <dbReference type="EMBL" id="KRG17752.1"/>
    </source>
</evidence>
<feature type="transmembrane region" description="Helical" evidence="5">
    <location>
        <begin position="51"/>
        <end position="69"/>
    </location>
</feature>
<dbReference type="RefSeq" id="WP_057625149.1">
    <property type="nucleotide sequence ID" value="NZ_LKHV02000001.1"/>
</dbReference>
<keyword evidence="5" id="KW-0997">Cell inner membrane</keyword>
<keyword evidence="9" id="KW-1185">Reference proteome</keyword>
<comment type="caution">
    <text evidence="5">Lacks conserved residue(s) required for the propagation of feature annotation.</text>
</comment>
<comment type="function">
    <text evidence="5">Mechanosensitive channel that participates in the regulation of osmotic pressure changes within the cell, opening in response to stretch forces in the membrane lipid bilayer, without the need for other proteins. Contributes to normal resistance to hypoosmotic shock. Forms an ion channel of 1.0 nanosiemens conductance with a slight preference for anions.</text>
</comment>
<keyword evidence="5" id="KW-1003">Cell membrane</keyword>
<keyword evidence="5" id="KW-0813">Transport</keyword>
<proteinExistence type="inferred from homology"/>
<keyword evidence="4 5" id="KW-0472">Membrane</keyword>
<dbReference type="PANTHER" id="PTHR30221">
    <property type="entry name" value="SMALL-CONDUCTANCE MECHANOSENSITIVE CHANNEL"/>
    <property type="match status" value="1"/>
</dbReference>
<dbReference type="SUPFAM" id="SSF50182">
    <property type="entry name" value="Sm-like ribonucleoproteins"/>
    <property type="match status" value="1"/>
</dbReference>
<accession>A0A0Q9YNZ7</accession>
<reference evidence="8" key="2">
    <citation type="journal article" date="2016" name="Genome Announc.">
        <title>Draft Genome Sequences of Two Novel Amoeba-Resistant Intranuclear Bacteria, 'Candidatus Berkiella cookevillensis' and 'Candidatus Berkiella aquae'.</title>
        <authorList>
            <person name="Mehari Y.T."/>
            <person name="Arivett B.A."/>
            <person name="Farone A.L."/>
            <person name="Gunderson J.H."/>
            <person name="Farone M.B."/>
        </authorList>
    </citation>
    <scope>NUCLEOTIDE SEQUENCE</scope>
    <source>
        <strain evidence="8">CC99</strain>
    </source>
</reference>
<reference evidence="8" key="3">
    <citation type="submission" date="2021-06" db="EMBL/GenBank/DDBJ databases">
        <title>Genomic Description and Analysis of Intracellular Bacteria, Candidatus Berkiella cookevillensis and Candidatus Berkiella aquae.</title>
        <authorList>
            <person name="Kidane D.T."/>
            <person name="Mehari Y.T."/>
            <person name="Rice F.C."/>
            <person name="Arivett B.A."/>
            <person name="Farone A.L."/>
            <person name="Berk S.G."/>
            <person name="Farone M.B."/>
        </authorList>
    </citation>
    <scope>NUCLEOTIDE SEQUENCE</scope>
    <source>
        <strain evidence="8">CC99</strain>
    </source>
</reference>
<keyword evidence="5" id="KW-0407">Ion channel</keyword>
<dbReference type="InterPro" id="IPR006685">
    <property type="entry name" value="MscS_channel_2nd"/>
</dbReference>
<evidence type="ECO:0000256" key="5">
    <source>
        <dbReference type="RuleBase" id="RU369025"/>
    </source>
</evidence>
<comment type="caution">
    <text evidence="7">The sequence shown here is derived from an EMBL/GenBank/DDBJ whole genome shotgun (WGS) entry which is preliminary data.</text>
</comment>
<dbReference type="InterPro" id="IPR010920">
    <property type="entry name" value="LSM_dom_sf"/>
</dbReference>
<feature type="transmembrane region" description="Helical" evidence="5">
    <location>
        <begin position="18"/>
        <end position="39"/>
    </location>
</feature>
<dbReference type="EMBL" id="LKHV02000001">
    <property type="protein sequence ID" value="MCS5709536.1"/>
    <property type="molecule type" value="Genomic_DNA"/>
</dbReference>
<comment type="similarity">
    <text evidence="5">Belongs to the MscS (TC 1.A.23) family.</text>
</comment>
<keyword evidence="5" id="KW-0406">Ion transport</keyword>
<evidence type="ECO:0000256" key="4">
    <source>
        <dbReference type="ARBA" id="ARBA00023136"/>
    </source>
</evidence>
<sequence length="268" mass="31028">MIIKALSAPLKENLLETALLIAIFLFLYLIAVLFVKFKVKMVRRKEKVRTRLKYLFLIIFFMLLVQIWIDKFFQILAFIGFLSAAVTITQRDNITNFIAWFIINWRELFLEGDTVQVGKITGRVKSIGPLYITIHETYETQPAYSTGRTIKLPNGMVSKNPVINFSTQHKLTHKVEYLFDSKANLSQLKAYAEQLVLELKEYYKSIGEKTQLEGCHFSFNLQQSKMSGLLLILQFQSSLEELALLKQFLDEKLLAAHNSDSEIKLVFE</sequence>
<comment type="subunit">
    <text evidence="5">Homoheptamer.</text>
</comment>
<organism evidence="7">
    <name type="scientific">Candidatus Berkiella cookevillensis</name>
    <dbReference type="NCBI Taxonomy" id="437022"/>
    <lineage>
        <taxon>Bacteria</taxon>
        <taxon>Pseudomonadati</taxon>
        <taxon>Pseudomonadota</taxon>
        <taxon>Gammaproteobacteria</taxon>
        <taxon>Candidatus Berkiellales</taxon>
        <taxon>Candidatus Berkiellaceae</taxon>
        <taxon>Candidatus Berkiella</taxon>
    </lineage>
</organism>
<dbReference type="STRING" id="437022.CC99x_02047"/>
<evidence type="ECO:0000313" key="9">
    <source>
        <dbReference type="Proteomes" id="UP000051494"/>
    </source>
</evidence>
<evidence type="ECO:0000313" key="8">
    <source>
        <dbReference type="EMBL" id="MCS5709536.1"/>
    </source>
</evidence>
<reference evidence="7" key="1">
    <citation type="submission" date="2015-09" db="EMBL/GenBank/DDBJ databases">
        <title>Draft Genome Sequences of Two Novel Amoeba-resistant Intranuclear Bacteria, Candidatus Berkiella cookevillensis and Candidatus Berkiella aquae.</title>
        <authorList>
            <person name="Mehari Y.T."/>
            <person name="Arivett B.A."/>
            <person name="Farone A.L."/>
            <person name="Gunderson J.H."/>
            <person name="Farone M.B."/>
        </authorList>
    </citation>
    <scope>NUCLEOTIDE SEQUENCE [LARGE SCALE GENOMIC DNA]</scope>
    <source>
        <strain evidence="7">CC99</strain>
    </source>
</reference>
<feature type="domain" description="Mechanosensitive ion channel MscS" evidence="6">
    <location>
        <begin position="94"/>
        <end position="166"/>
    </location>
</feature>